<evidence type="ECO:0000256" key="5">
    <source>
        <dbReference type="ARBA" id="ARBA00022801"/>
    </source>
</evidence>
<dbReference type="InterPro" id="IPR017850">
    <property type="entry name" value="Alkaline_phosphatase_core_sf"/>
</dbReference>
<keyword evidence="10" id="KW-1185">Reference proteome</keyword>
<evidence type="ECO:0000256" key="7">
    <source>
        <dbReference type="SAM" id="SignalP"/>
    </source>
</evidence>
<dbReference type="KEGG" id="taer:GT409_06435"/>
<feature type="domain" description="Sulfatase N-terminal" evidence="8">
    <location>
        <begin position="26"/>
        <end position="360"/>
    </location>
</feature>
<dbReference type="InterPro" id="IPR050738">
    <property type="entry name" value="Sulfatase"/>
</dbReference>
<comment type="similarity">
    <text evidence="2">Belongs to the sulfatase family.</text>
</comment>
<dbReference type="InterPro" id="IPR000917">
    <property type="entry name" value="Sulfatase_N"/>
</dbReference>
<evidence type="ECO:0000256" key="4">
    <source>
        <dbReference type="ARBA" id="ARBA00022729"/>
    </source>
</evidence>
<comment type="cofactor">
    <cofactor evidence="1">
        <name>Ca(2+)</name>
        <dbReference type="ChEBI" id="CHEBI:29108"/>
    </cofactor>
</comment>
<dbReference type="PANTHER" id="PTHR42693:SF42">
    <property type="entry name" value="ARYLSULFATASE G"/>
    <property type="match status" value="1"/>
</dbReference>
<dbReference type="EMBL" id="CP047593">
    <property type="protein sequence ID" value="QHI69097.1"/>
    <property type="molecule type" value="Genomic_DNA"/>
</dbReference>
<keyword evidence="6" id="KW-0106">Calcium</keyword>
<keyword evidence="4 7" id="KW-0732">Signal</keyword>
<proteinExistence type="inferred from homology"/>
<evidence type="ECO:0000259" key="8">
    <source>
        <dbReference type="Pfam" id="PF00884"/>
    </source>
</evidence>
<evidence type="ECO:0000313" key="10">
    <source>
        <dbReference type="Proteomes" id="UP000464954"/>
    </source>
</evidence>
<evidence type="ECO:0000313" key="9">
    <source>
        <dbReference type="EMBL" id="QHI69097.1"/>
    </source>
</evidence>
<evidence type="ECO:0000256" key="6">
    <source>
        <dbReference type="ARBA" id="ARBA00022837"/>
    </source>
</evidence>
<accession>A0A6P1M5G6</accession>
<protein>
    <submittedName>
        <fullName evidence="9">Sulfatase-like hydrolase/transferase</fullName>
    </submittedName>
</protein>
<organism evidence="9 10">
    <name type="scientific">Tichowtungia aerotolerans</name>
    <dbReference type="NCBI Taxonomy" id="2697043"/>
    <lineage>
        <taxon>Bacteria</taxon>
        <taxon>Pseudomonadati</taxon>
        <taxon>Kiritimatiellota</taxon>
        <taxon>Tichowtungiia</taxon>
        <taxon>Tichowtungiales</taxon>
        <taxon>Tichowtungiaceae</taxon>
        <taxon>Tichowtungia</taxon>
    </lineage>
</organism>
<keyword evidence="9" id="KW-0808">Transferase</keyword>
<sequence>MKHRLSALFSLLCVASVGAAVRTEHPNVVFFLVDDMGWRDSTCYGSELYETPNLDRLASEGVRFTQAYSSHPRCVPARYSFMTGKFPARDGIPGASYNMDAGEFTLAEAMKAGGYATFFAGKWHLQDTDDQAPENQGFDINIAGGHAGAPGSYFFPYTKAKNKNHKTEAPIRGLEDGVEGEYLTDRLTDETIEFIEANTDHPFLVYLSHYAVHTPLEAKPELVAYYENKLKKLDFDGPEYIEKDGTTKMRQDNAVYAAMVHSMDESLGRVMESLDKLGLADETVIVFTSDHGGLSNRGVNSQRPLATSNLPLRAGKGHLYEGGIRVPMVVKWPGVTKAGAETTRIVTGSDHYPSVLEMAGLPLRPQQHLDGISYTDTLEGKDAARSGPVFWHSPMGRPNQTGDTNSSVIRDGDWKLFEFFDEGRVELYNIAADPYETTNLATQRPDISKPLLEQLHQWKQDVSAFIQHK</sequence>
<dbReference type="AlphaFoldDB" id="A0A6P1M5G6"/>
<dbReference type="Gene3D" id="3.30.1120.10">
    <property type="match status" value="1"/>
</dbReference>
<gene>
    <name evidence="9" type="ORF">GT409_06435</name>
</gene>
<dbReference type="Gene3D" id="3.40.720.10">
    <property type="entry name" value="Alkaline Phosphatase, subunit A"/>
    <property type="match status" value="1"/>
</dbReference>
<name>A0A6P1M5G6_9BACT</name>
<dbReference type="PROSITE" id="PS00149">
    <property type="entry name" value="SULFATASE_2"/>
    <property type="match status" value="1"/>
</dbReference>
<evidence type="ECO:0000256" key="3">
    <source>
        <dbReference type="ARBA" id="ARBA00022723"/>
    </source>
</evidence>
<keyword evidence="3" id="KW-0479">Metal-binding</keyword>
<dbReference type="PANTHER" id="PTHR42693">
    <property type="entry name" value="ARYLSULFATASE FAMILY MEMBER"/>
    <property type="match status" value="1"/>
</dbReference>
<dbReference type="Pfam" id="PF00884">
    <property type="entry name" value="Sulfatase"/>
    <property type="match status" value="1"/>
</dbReference>
<evidence type="ECO:0000256" key="1">
    <source>
        <dbReference type="ARBA" id="ARBA00001913"/>
    </source>
</evidence>
<keyword evidence="5 9" id="KW-0378">Hydrolase</keyword>
<evidence type="ECO:0000256" key="2">
    <source>
        <dbReference type="ARBA" id="ARBA00008779"/>
    </source>
</evidence>
<dbReference type="GO" id="GO:0016740">
    <property type="term" value="F:transferase activity"/>
    <property type="evidence" value="ECO:0007669"/>
    <property type="project" value="UniProtKB-KW"/>
</dbReference>
<dbReference type="Proteomes" id="UP000464954">
    <property type="component" value="Chromosome"/>
</dbReference>
<feature type="chain" id="PRO_5027010360" evidence="7">
    <location>
        <begin position="20"/>
        <end position="469"/>
    </location>
</feature>
<dbReference type="InterPro" id="IPR024607">
    <property type="entry name" value="Sulfatase_CS"/>
</dbReference>
<dbReference type="RefSeq" id="WP_160628090.1">
    <property type="nucleotide sequence ID" value="NZ_CP047593.1"/>
</dbReference>
<dbReference type="CDD" id="cd16144">
    <property type="entry name" value="ARS_like"/>
    <property type="match status" value="1"/>
</dbReference>
<dbReference type="SUPFAM" id="SSF53649">
    <property type="entry name" value="Alkaline phosphatase-like"/>
    <property type="match status" value="1"/>
</dbReference>
<dbReference type="GO" id="GO:0046872">
    <property type="term" value="F:metal ion binding"/>
    <property type="evidence" value="ECO:0007669"/>
    <property type="project" value="UniProtKB-KW"/>
</dbReference>
<feature type="signal peptide" evidence="7">
    <location>
        <begin position="1"/>
        <end position="19"/>
    </location>
</feature>
<reference evidence="9 10" key="1">
    <citation type="submission" date="2020-01" db="EMBL/GenBank/DDBJ databases">
        <title>Ponticoccus aerotolerans gen. nov., sp. nov., an anaerobic bacterium and proposal of Ponticoccusceae fam. nov., Ponticoccusles ord. nov. and Ponticoccuse classis nov. in the phylum Kiritimatiellaeota.</title>
        <authorList>
            <person name="Zhou L.Y."/>
            <person name="Du Z.J."/>
        </authorList>
    </citation>
    <scope>NUCLEOTIDE SEQUENCE [LARGE SCALE GENOMIC DNA]</scope>
    <source>
        <strain evidence="9 10">S-5007</strain>
    </source>
</reference>
<dbReference type="GO" id="GO:0004065">
    <property type="term" value="F:arylsulfatase activity"/>
    <property type="evidence" value="ECO:0007669"/>
    <property type="project" value="TreeGrafter"/>
</dbReference>